<dbReference type="GO" id="GO:0006633">
    <property type="term" value="P:fatty acid biosynthetic process"/>
    <property type="evidence" value="ECO:0007669"/>
    <property type="project" value="UniProtKB-KW"/>
</dbReference>
<dbReference type="InterPro" id="IPR029045">
    <property type="entry name" value="ClpP/crotonase-like_dom_sf"/>
</dbReference>
<keyword evidence="4 10" id="KW-0547">Nucleotide-binding</keyword>
<keyword evidence="8 10" id="KW-0275">Fatty acid biosynthesis</keyword>
<dbReference type="NCBIfam" id="NF041504">
    <property type="entry name" value="AccA_sub"/>
    <property type="match status" value="1"/>
</dbReference>
<dbReference type="HAMAP" id="MF_00823">
    <property type="entry name" value="AcetylCoA_CT_alpha"/>
    <property type="match status" value="1"/>
</dbReference>
<keyword evidence="12" id="KW-0436">Ligase</keyword>
<keyword evidence="10" id="KW-0963">Cytoplasm</keyword>
<evidence type="ECO:0000256" key="3">
    <source>
        <dbReference type="ARBA" id="ARBA00022679"/>
    </source>
</evidence>
<dbReference type="UniPathway" id="UPA00655">
    <property type="reaction ID" value="UER00711"/>
</dbReference>
<evidence type="ECO:0000256" key="8">
    <source>
        <dbReference type="ARBA" id="ARBA00023160"/>
    </source>
</evidence>
<evidence type="ECO:0000256" key="6">
    <source>
        <dbReference type="ARBA" id="ARBA00022840"/>
    </source>
</evidence>
<evidence type="ECO:0000256" key="5">
    <source>
        <dbReference type="ARBA" id="ARBA00022832"/>
    </source>
</evidence>
<evidence type="ECO:0000313" key="14">
    <source>
        <dbReference type="Proteomes" id="UP000231932"/>
    </source>
</evidence>
<reference evidence="12" key="2">
    <citation type="journal article" date="2018" name="Genome Announc.">
        <title>Complete Genome Sequence of Kyrpidia sp. Strain EA-1, a Thermophilic Knallgas Bacterium, Isolated from the Azores.</title>
        <authorList>
            <person name="Reiner J.E."/>
            <person name="Lapp C.J."/>
            <person name="Bunk B."/>
            <person name="Sproer C."/>
            <person name="Overmann J."/>
            <person name="Gescher J."/>
        </authorList>
    </citation>
    <scope>NUCLEOTIDE SEQUENCE</scope>
    <source>
        <strain evidence="12">EA-1</strain>
    </source>
</reference>
<evidence type="ECO:0000313" key="13">
    <source>
        <dbReference type="EMBL" id="CAB3394871.1"/>
    </source>
</evidence>
<reference evidence="13 15" key="3">
    <citation type="submission" date="2020-04" db="EMBL/GenBank/DDBJ databases">
        <authorList>
            <person name="Hogendoorn C."/>
        </authorList>
    </citation>
    <scope>NUCLEOTIDE SEQUENCE [LARGE SCALE GENOMIC DNA]</scope>
    <source>
        <strain evidence="13">COOX1</strain>
    </source>
</reference>
<protein>
    <recommendedName>
        <fullName evidence="10">Acetyl-coenzyme A carboxylase carboxyl transferase subunit alpha</fullName>
        <shortName evidence="10">ACCase subunit alpha</shortName>
        <shortName evidence="10">Acetyl-CoA carboxylase carboxyltransferase subunit alpha</shortName>
        <ecNumber evidence="10">2.1.3.15</ecNumber>
    </recommendedName>
</protein>
<dbReference type="GO" id="GO:0016743">
    <property type="term" value="F:carboxyl- or carbamoyltransferase activity"/>
    <property type="evidence" value="ECO:0007669"/>
    <property type="project" value="UniProtKB-UniRule"/>
</dbReference>
<evidence type="ECO:0000313" key="12">
    <source>
        <dbReference type="EMBL" id="ATY85581.1"/>
    </source>
</evidence>
<reference evidence="14" key="1">
    <citation type="submission" date="2017-11" db="EMBL/GenBank/DDBJ databases">
        <title>Complete Genome Sequence of Kyrpidia sp. Strain EA-1, a thermophilic, hydrogen-oxidizing Bacterium, isolated from the Azores.</title>
        <authorList>
            <person name="Reiner J.E."/>
            <person name="Lapp C.J."/>
            <person name="Bunk B."/>
            <person name="Gescher J."/>
        </authorList>
    </citation>
    <scope>NUCLEOTIDE SEQUENCE [LARGE SCALE GENOMIC DNA]</scope>
    <source>
        <strain evidence="14">EA-1</strain>
    </source>
</reference>
<accession>A0A2K8N8C0</accession>
<dbReference type="EMBL" id="CP024955">
    <property type="protein sequence ID" value="ATY85581.1"/>
    <property type="molecule type" value="Genomic_DNA"/>
</dbReference>
<comment type="catalytic activity">
    <reaction evidence="9 10">
        <text>N(6)-carboxybiotinyl-L-lysyl-[protein] + acetyl-CoA = N(6)-biotinyl-L-lysyl-[protein] + malonyl-CoA</text>
        <dbReference type="Rhea" id="RHEA:54728"/>
        <dbReference type="Rhea" id="RHEA-COMP:10505"/>
        <dbReference type="Rhea" id="RHEA-COMP:10506"/>
        <dbReference type="ChEBI" id="CHEBI:57288"/>
        <dbReference type="ChEBI" id="CHEBI:57384"/>
        <dbReference type="ChEBI" id="CHEBI:83144"/>
        <dbReference type="ChEBI" id="CHEBI:83145"/>
        <dbReference type="EC" id="2.1.3.15"/>
    </reaction>
</comment>
<evidence type="ECO:0000256" key="4">
    <source>
        <dbReference type="ARBA" id="ARBA00022741"/>
    </source>
</evidence>
<dbReference type="PANTHER" id="PTHR42853:SF3">
    <property type="entry name" value="ACETYL-COENZYME A CARBOXYLASE CARBOXYL TRANSFERASE SUBUNIT ALPHA, CHLOROPLASTIC"/>
    <property type="match status" value="1"/>
</dbReference>
<dbReference type="KEGG" id="kyr:CVV65_12125"/>
<dbReference type="GO" id="GO:0005524">
    <property type="term" value="F:ATP binding"/>
    <property type="evidence" value="ECO:0007669"/>
    <property type="project" value="UniProtKB-KW"/>
</dbReference>
<keyword evidence="6 10" id="KW-0067">ATP-binding</keyword>
<comment type="function">
    <text evidence="10">Component of the acetyl coenzyme A carboxylase (ACC) complex. First, biotin carboxylase catalyzes the carboxylation of biotin on its carrier protein (BCCP) and then the CO(2) group is transferred by the carboxyltransferase to acetyl-CoA to form malonyl-CoA.</text>
</comment>
<dbReference type="NCBIfam" id="NF004344">
    <property type="entry name" value="PRK05724.1"/>
    <property type="match status" value="1"/>
</dbReference>
<comment type="pathway">
    <text evidence="1 10">Lipid metabolism; malonyl-CoA biosynthesis; malonyl-CoA from acetyl-CoA: step 1/1.</text>
</comment>
<dbReference type="PROSITE" id="PS50989">
    <property type="entry name" value="COA_CT_CTER"/>
    <property type="match status" value="1"/>
</dbReference>
<sequence>MAGELPFEKPLLELERKIEELKRFTETQQIDLGEEVTRLEERAKQLAEEIYGHLTPYQKVQIARHPDRPTTLDYIHGCLDAFLELHGDRLFGDDQAIVGGIGLLQGRPVTVVGHQRGRDTKENLARNFGMPHPEGFRKALRLMKEAERFHRPVLCFIDTSGAYPGITSEERGIGMAIADNLIEMATLSTPLLCVVTGEGGSGGALALGMGDRVYMLEHAVYSVISVEGAAALLWKDAGQAPRAAESMRITAQDLLRLGVIDDVIEEPLGGAHKDPPMMVERVKAAIIRGLNELTDVPGDELVRRRYDRFRAMGRFEEG</sequence>
<evidence type="ECO:0000256" key="7">
    <source>
        <dbReference type="ARBA" id="ARBA00023098"/>
    </source>
</evidence>
<dbReference type="PANTHER" id="PTHR42853">
    <property type="entry name" value="ACETYL-COENZYME A CARBOXYLASE CARBOXYL TRANSFERASE SUBUNIT ALPHA"/>
    <property type="match status" value="1"/>
</dbReference>
<dbReference type="OrthoDB" id="9808023at2"/>
<dbReference type="EMBL" id="LR792683">
    <property type="protein sequence ID" value="CAB3394871.1"/>
    <property type="molecule type" value="Genomic_DNA"/>
</dbReference>
<comment type="similarity">
    <text evidence="10">Belongs to the AccA family.</text>
</comment>
<dbReference type="AlphaFoldDB" id="A0A2K8N8C0"/>
<keyword evidence="3 10" id="KW-0808">Transferase</keyword>
<dbReference type="Pfam" id="PF03255">
    <property type="entry name" value="ACCA"/>
    <property type="match status" value="1"/>
</dbReference>
<dbReference type="InterPro" id="IPR001095">
    <property type="entry name" value="Acetyl_CoA_COase_a_su"/>
</dbReference>
<dbReference type="GO" id="GO:0003989">
    <property type="term" value="F:acetyl-CoA carboxylase activity"/>
    <property type="evidence" value="ECO:0007669"/>
    <property type="project" value="InterPro"/>
</dbReference>
<evidence type="ECO:0000256" key="9">
    <source>
        <dbReference type="ARBA" id="ARBA00049152"/>
    </source>
</evidence>
<evidence type="ECO:0000256" key="10">
    <source>
        <dbReference type="HAMAP-Rule" id="MF_00823"/>
    </source>
</evidence>
<evidence type="ECO:0000256" key="1">
    <source>
        <dbReference type="ARBA" id="ARBA00004956"/>
    </source>
</evidence>
<evidence type="ECO:0000256" key="2">
    <source>
        <dbReference type="ARBA" id="ARBA00022516"/>
    </source>
</evidence>
<evidence type="ECO:0000259" key="11">
    <source>
        <dbReference type="PROSITE" id="PS50989"/>
    </source>
</evidence>
<dbReference type="EC" id="2.1.3.15" evidence="10"/>
<gene>
    <name evidence="10 13" type="primary">accA</name>
    <name evidence="13" type="ORF">COOX1_2633</name>
    <name evidence="12" type="ORF">CVV65_12125</name>
</gene>
<dbReference type="Proteomes" id="UP000502196">
    <property type="component" value="Chromosome"/>
</dbReference>
<dbReference type="GO" id="GO:2001295">
    <property type="term" value="P:malonyl-CoA biosynthetic process"/>
    <property type="evidence" value="ECO:0007669"/>
    <property type="project" value="UniProtKB-UniRule"/>
</dbReference>
<dbReference type="SUPFAM" id="SSF52096">
    <property type="entry name" value="ClpP/crotonase"/>
    <property type="match status" value="1"/>
</dbReference>
<comment type="subunit">
    <text evidence="10">Acetyl-CoA carboxylase is a heterohexamer composed of biotin carboxyl carrier protein (AccB), biotin carboxylase (AccC) and two subunits each of ACCase subunit alpha (AccA) and ACCase subunit beta (AccD).</text>
</comment>
<dbReference type="GO" id="GO:0009317">
    <property type="term" value="C:acetyl-CoA carboxylase complex"/>
    <property type="evidence" value="ECO:0007669"/>
    <property type="project" value="InterPro"/>
</dbReference>
<keyword evidence="5 10" id="KW-0276">Fatty acid metabolism</keyword>
<dbReference type="RefSeq" id="WP_100668348.1">
    <property type="nucleotide sequence ID" value="NZ_CP024955.1"/>
</dbReference>
<name>A0A2K8N8C0_9BACL</name>
<dbReference type="NCBIfam" id="TIGR00513">
    <property type="entry name" value="accA"/>
    <property type="match status" value="1"/>
</dbReference>
<dbReference type="Proteomes" id="UP000231932">
    <property type="component" value="Chromosome"/>
</dbReference>
<keyword evidence="2 10" id="KW-0444">Lipid biosynthesis</keyword>
<dbReference type="InterPro" id="IPR011763">
    <property type="entry name" value="COA_CT_C"/>
</dbReference>
<proteinExistence type="inferred from homology"/>
<dbReference type="Gene3D" id="3.90.226.10">
    <property type="entry name" value="2-enoyl-CoA Hydratase, Chain A, domain 1"/>
    <property type="match status" value="1"/>
</dbReference>
<keyword evidence="14" id="KW-1185">Reference proteome</keyword>
<evidence type="ECO:0000313" key="15">
    <source>
        <dbReference type="Proteomes" id="UP000502196"/>
    </source>
</evidence>
<organism evidence="12 14">
    <name type="scientific">Kyrpidia spormannii</name>
    <dbReference type="NCBI Taxonomy" id="2055160"/>
    <lineage>
        <taxon>Bacteria</taxon>
        <taxon>Bacillati</taxon>
        <taxon>Bacillota</taxon>
        <taxon>Bacilli</taxon>
        <taxon>Bacillales</taxon>
        <taxon>Alicyclobacillaceae</taxon>
        <taxon>Kyrpidia</taxon>
    </lineage>
</organism>
<dbReference type="PRINTS" id="PR01069">
    <property type="entry name" value="ACCCTRFRASEA"/>
</dbReference>
<keyword evidence="7 10" id="KW-0443">Lipid metabolism</keyword>
<comment type="subcellular location">
    <subcellularLocation>
        <location evidence="10">Cytoplasm</location>
    </subcellularLocation>
</comment>
<feature type="domain" description="CoA carboxyltransferase C-terminal" evidence="11">
    <location>
        <begin position="39"/>
        <end position="292"/>
    </location>
</feature>